<keyword evidence="2" id="KW-1185">Reference proteome</keyword>
<feature type="chain" id="PRO_5045592731" evidence="1">
    <location>
        <begin position="21"/>
        <end position="119"/>
    </location>
</feature>
<name>A0ABM4C5V0_HYDVU</name>
<accession>A0ABM4C5V0</accession>
<dbReference type="Proteomes" id="UP001652625">
    <property type="component" value="Chromosome 07"/>
</dbReference>
<evidence type="ECO:0000313" key="2">
    <source>
        <dbReference type="Proteomes" id="UP001652625"/>
    </source>
</evidence>
<reference evidence="3" key="1">
    <citation type="submission" date="2025-08" db="UniProtKB">
        <authorList>
            <consortium name="RefSeq"/>
        </authorList>
    </citation>
    <scope>IDENTIFICATION</scope>
</reference>
<dbReference type="RefSeq" id="XP_065656945.1">
    <property type="nucleotide sequence ID" value="XM_065800873.1"/>
</dbReference>
<keyword evidence="1" id="KW-0732">Signal</keyword>
<proteinExistence type="predicted"/>
<protein>
    <submittedName>
        <fullName evidence="3">Uncharacterized protein LOC136082261</fullName>
    </submittedName>
</protein>
<feature type="signal peptide" evidence="1">
    <location>
        <begin position="1"/>
        <end position="20"/>
    </location>
</feature>
<dbReference type="GeneID" id="136082261"/>
<evidence type="ECO:0000313" key="3">
    <source>
        <dbReference type="RefSeq" id="XP_065656945.1"/>
    </source>
</evidence>
<gene>
    <name evidence="3" type="primary">LOC136082261</name>
</gene>
<evidence type="ECO:0000256" key="1">
    <source>
        <dbReference type="SAM" id="SignalP"/>
    </source>
</evidence>
<sequence length="119" mass="13692">MNKVHTRLLIIGCLFAHMKCVPIYEVNDEKNDLCKHAYTKKLLYSLGMSADSSLCILQDKRDVESLFTSVLETIFLRQVRKEPETDSTIIESREYCCSPKCDSFMEKLGKPHVKLVKCT</sequence>
<organism evidence="2 3">
    <name type="scientific">Hydra vulgaris</name>
    <name type="common">Hydra</name>
    <name type="synonym">Hydra attenuata</name>
    <dbReference type="NCBI Taxonomy" id="6087"/>
    <lineage>
        <taxon>Eukaryota</taxon>
        <taxon>Metazoa</taxon>
        <taxon>Cnidaria</taxon>
        <taxon>Hydrozoa</taxon>
        <taxon>Hydroidolina</taxon>
        <taxon>Anthoathecata</taxon>
        <taxon>Aplanulata</taxon>
        <taxon>Hydridae</taxon>
        <taxon>Hydra</taxon>
    </lineage>
</organism>